<evidence type="ECO:0008006" key="3">
    <source>
        <dbReference type="Google" id="ProtNLM"/>
    </source>
</evidence>
<dbReference type="Proteomes" id="UP000179047">
    <property type="component" value="Unassembled WGS sequence"/>
</dbReference>
<accession>A0A1F8GYS3</accession>
<gene>
    <name evidence="1" type="ORF">A3A33_05235</name>
</gene>
<dbReference type="AlphaFoldDB" id="A0A1F8GYS3"/>
<dbReference type="InterPro" id="IPR027417">
    <property type="entry name" value="P-loop_NTPase"/>
</dbReference>
<sequence length="189" mass="21948">MKYAFISGIPASGKSYLAAKVAKEVGIQHFTIDYWWEEMKGDPKLKQWVDFFWNQNEAEYWHATNCERQWENIKNQSEALWPAVLLKIKEIQKSNKGAVFEGVSILPHLARRDLGFSGIILLGESFEAILERNKRAPRWGKTEELVQKQAEVFWNCEGSKYKSEAENYGYKTFYNADVAETELLKLLSE</sequence>
<comment type="caution">
    <text evidence="1">The sequence shown here is derived from an EMBL/GenBank/DDBJ whole genome shotgun (WGS) entry which is preliminary data.</text>
</comment>
<protein>
    <recommendedName>
        <fullName evidence="3">(d)CMP kinase</fullName>
    </recommendedName>
</protein>
<evidence type="ECO:0000313" key="1">
    <source>
        <dbReference type="EMBL" id="OGN29619.1"/>
    </source>
</evidence>
<evidence type="ECO:0000313" key="2">
    <source>
        <dbReference type="Proteomes" id="UP000179047"/>
    </source>
</evidence>
<proteinExistence type="predicted"/>
<dbReference type="SUPFAM" id="SSF52540">
    <property type="entry name" value="P-loop containing nucleoside triphosphate hydrolases"/>
    <property type="match status" value="1"/>
</dbReference>
<dbReference type="STRING" id="1802701.A3A33_05235"/>
<dbReference type="Gene3D" id="3.40.50.300">
    <property type="entry name" value="P-loop containing nucleotide triphosphate hydrolases"/>
    <property type="match status" value="1"/>
</dbReference>
<organism evidence="1 2">
    <name type="scientific">Candidatus Yanofskybacteria bacterium RIFCSPLOWO2_01_FULL_49_25</name>
    <dbReference type="NCBI Taxonomy" id="1802701"/>
    <lineage>
        <taxon>Bacteria</taxon>
        <taxon>Candidatus Yanofskyibacteriota</taxon>
    </lineage>
</organism>
<name>A0A1F8GYS3_9BACT</name>
<dbReference type="EMBL" id="MGKP01000005">
    <property type="protein sequence ID" value="OGN29619.1"/>
    <property type="molecule type" value="Genomic_DNA"/>
</dbReference>
<reference evidence="1 2" key="1">
    <citation type="journal article" date="2016" name="Nat. Commun.">
        <title>Thousands of microbial genomes shed light on interconnected biogeochemical processes in an aquifer system.</title>
        <authorList>
            <person name="Anantharaman K."/>
            <person name="Brown C.T."/>
            <person name="Hug L.A."/>
            <person name="Sharon I."/>
            <person name="Castelle C.J."/>
            <person name="Probst A.J."/>
            <person name="Thomas B.C."/>
            <person name="Singh A."/>
            <person name="Wilkins M.J."/>
            <person name="Karaoz U."/>
            <person name="Brodie E.L."/>
            <person name="Williams K.H."/>
            <person name="Hubbard S.S."/>
            <person name="Banfield J.F."/>
        </authorList>
    </citation>
    <scope>NUCLEOTIDE SEQUENCE [LARGE SCALE GENOMIC DNA]</scope>
</reference>